<dbReference type="RefSeq" id="WP_273908807.1">
    <property type="nucleotide sequence ID" value="NZ_JAMDGX010000001.1"/>
</dbReference>
<proteinExistence type="predicted"/>
<comment type="caution">
    <text evidence="1">The sequence shown here is derived from an EMBL/GenBank/DDBJ whole genome shotgun (WGS) entry which is preliminary data.</text>
</comment>
<keyword evidence="2" id="KW-1185">Reference proteome</keyword>
<dbReference type="EMBL" id="JAMDGY010000016">
    <property type="protein sequence ID" value="MDD0990087.1"/>
    <property type="molecule type" value="Genomic_DNA"/>
</dbReference>
<evidence type="ECO:0000313" key="1">
    <source>
        <dbReference type="EMBL" id="MDD0990087.1"/>
    </source>
</evidence>
<gene>
    <name evidence="1" type="ORF">M5G11_06000</name>
</gene>
<evidence type="ECO:0000313" key="2">
    <source>
        <dbReference type="Proteomes" id="UP001148203"/>
    </source>
</evidence>
<accession>A0ABT5NPK4</accession>
<protein>
    <submittedName>
        <fullName evidence="1">Uncharacterized protein</fullName>
    </submittedName>
</protein>
<name>A0ABT5NPK4_9PSED</name>
<dbReference type="Proteomes" id="UP001148203">
    <property type="component" value="Unassembled WGS sequence"/>
</dbReference>
<sequence length="66" mass="7717">MQRLSLEVDVQLYRMLQSAAQANNLSVEEECMRRLQGGERRSRYIQALVAELRADEEQRRASEQCC</sequence>
<reference evidence="1 2" key="1">
    <citation type="submission" date="2022-05" db="EMBL/GenBank/DDBJ databases">
        <title>Novel Pseudomonas spp. Isolated from a Rainbow Trout Aquaculture Facility.</title>
        <authorList>
            <person name="Testerman T."/>
            <person name="Graf J."/>
        </authorList>
    </citation>
    <scope>NUCLEOTIDE SEQUENCE [LARGE SCALE GENOMIC DNA]</scope>
    <source>
        <strain evidence="1 2">ID681</strain>
    </source>
</reference>
<organism evidence="1 2">
    <name type="scientific">Pseudomonas fontis</name>
    <dbReference type="NCBI Taxonomy" id="2942633"/>
    <lineage>
        <taxon>Bacteria</taxon>
        <taxon>Pseudomonadati</taxon>
        <taxon>Pseudomonadota</taxon>
        <taxon>Gammaproteobacteria</taxon>
        <taxon>Pseudomonadales</taxon>
        <taxon>Pseudomonadaceae</taxon>
        <taxon>Pseudomonas</taxon>
    </lineage>
</organism>